<dbReference type="PANTHER" id="PTHR34217:SF1">
    <property type="entry name" value="CARBOXYPEPTIDASE 1"/>
    <property type="match status" value="1"/>
</dbReference>
<comment type="catalytic activity">
    <reaction evidence="6 8">
        <text>Release of a C-terminal amino acid with broad specificity, except for -Pro.</text>
        <dbReference type="EC" id="3.4.17.19"/>
    </reaction>
</comment>
<sequence length="500" mass="54626">MSNAAGAYKALERRFHRLSVLGGVGGILHWDQSVMMPDGGAEARGEQLATLSVLSHELLTAPDMADLLDAAGAEGLADWPAANLALMRRQHAHATAVPADLVEARSKACSKCEMAWRTARKNIDFVAILPHLREVVRLTREMAEVKAAALGLDPYDALLDQYDPGNRAARIDPVFDDLATFLPPLLEAVLERQAAEAPLVLPQGPFPVDSQAALGRRLMAAAGFDFNRGRLDVSLHPFCGGGPDDIRITTRYEEGDFTQSLMGVLHETGHALYELGLPEAPWRHQPIGEARGMTVHESQSLLVEMQACRSPAFLEFAAPLIREAFGVSGPAYEADMLRRLYTRVERGFIRVDADEVTYPLHVILRYRLERAIVAGTLDVAELPGAWNDGMRDLLGVTPPDDRLGCLQDIHWYDGAIGYFPTYTLGAMMAAQLFASATEQQPDILPGIARGDFTPLVGWLRTNVHAHGSRYSADELLSRATGQPLSAAAFKAHLQRRYLGA</sequence>
<gene>
    <name evidence="11" type="ORF">BCL74_1965</name>
</gene>
<dbReference type="CDD" id="cd06460">
    <property type="entry name" value="M32_Taq"/>
    <property type="match status" value="1"/>
</dbReference>
<evidence type="ECO:0000256" key="6">
    <source>
        <dbReference type="ARBA" id="ARBA00052755"/>
    </source>
</evidence>
<dbReference type="PRINTS" id="PR00998">
    <property type="entry name" value="CRBOXYPTASET"/>
</dbReference>
<dbReference type="AlphaFoldDB" id="A0A420WGE1"/>
<feature type="active site" description="Proton donor/acceptor" evidence="10">
    <location>
        <position position="267"/>
    </location>
</feature>
<dbReference type="EC" id="3.4.17.19" evidence="8"/>
<feature type="binding site" evidence="9">
    <location>
        <position position="266"/>
    </location>
    <ligand>
        <name>Zn(2+)</name>
        <dbReference type="ChEBI" id="CHEBI:29105"/>
        <note>catalytic</note>
    </ligand>
</feature>
<dbReference type="FunFam" id="1.10.1370.30:FF:000003">
    <property type="entry name" value="Thermostable carboxypeptidase 1"/>
    <property type="match status" value="1"/>
</dbReference>
<evidence type="ECO:0000256" key="8">
    <source>
        <dbReference type="PIRNR" id="PIRNR006615"/>
    </source>
</evidence>
<dbReference type="Pfam" id="PF02074">
    <property type="entry name" value="Peptidase_M32"/>
    <property type="match status" value="1"/>
</dbReference>
<protein>
    <recommendedName>
        <fullName evidence="8">Metal-dependent carboxypeptidase</fullName>
        <ecNumber evidence="8">3.4.17.19</ecNumber>
    </recommendedName>
</protein>
<comment type="similarity">
    <text evidence="7 8">Belongs to the peptidase M32 family.</text>
</comment>
<dbReference type="EMBL" id="RBIG01000002">
    <property type="protein sequence ID" value="RKQ70029.1"/>
    <property type="molecule type" value="Genomic_DNA"/>
</dbReference>
<dbReference type="GO" id="GO:0008270">
    <property type="term" value="F:zinc ion binding"/>
    <property type="evidence" value="ECO:0007669"/>
    <property type="project" value="UniProtKB-ARBA"/>
</dbReference>
<keyword evidence="3 8" id="KW-0479">Metal-binding</keyword>
<comment type="cofactor">
    <cofactor evidence="9">
        <name>Zn(2+)</name>
        <dbReference type="ChEBI" id="CHEBI:29105"/>
    </cofactor>
    <text evidence="9">Binds 1 zinc ion per subunit.</text>
</comment>
<keyword evidence="4 8" id="KW-0378">Hydrolase</keyword>
<evidence type="ECO:0000256" key="10">
    <source>
        <dbReference type="PIRSR" id="PIRSR006615-2"/>
    </source>
</evidence>
<keyword evidence="5 8" id="KW-0482">Metalloprotease</keyword>
<evidence type="ECO:0000256" key="1">
    <source>
        <dbReference type="ARBA" id="ARBA00022645"/>
    </source>
</evidence>
<evidence type="ECO:0000256" key="2">
    <source>
        <dbReference type="ARBA" id="ARBA00022670"/>
    </source>
</evidence>
<dbReference type="PANTHER" id="PTHR34217">
    <property type="entry name" value="METAL-DEPENDENT CARBOXYPEPTIDASE"/>
    <property type="match status" value="1"/>
</dbReference>
<dbReference type="SUPFAM" id="SSF55486">
    <property type="entry name" value="Metalloproteases ('zincins'), catalytic domain"/>
    <property type="match status" value="1"/>
</dbReference>
<feature type="binding site" evidence="9">
    <location>
        <position position="270"/>
    </location>
    <ligand>
        <name>Zn(2+)</name>
        <dbReference type="ChEBI" id="CHEBI:29105"/>
        <note>catalytic</note>
    </ligand>
</feature>
<comment type="caution">
    <text evidence="11">The sequence shown here is derived from an EMBL/GenBank/DDBJ whole genome shotgun (WGS) entry which is preliminary data.</text>
</comment>
<dbReference type="Proteomes" id="UP000277424">
    <property type="component" value="Unassembled WGS sequence"/>
</dbReference>
<dbReference type="PIRSF" id="PIRSF006615">
    <property type="entry name" value="Zn_crbxpep_Taq"/>
    <property type="match status" value="1"/>
</dbReference>
<evidence type="ECO:0000313" key="11">
    <source>
        <dbReference type="EMBL" id="RKQ70029.1"/>
    </source>
</evidence>
<organism evidence="11 12">
    <name type="scientific">Oceanibaculum indicum</name>
    <dbReference type="NCBI Taxonomy" id="526216"/>
    <lineage>
        <taxon>Bacteria</taxon>
        <taxon>Pseudomonadati</taxon>
        <taxon>Pseudomonadota</taxon>
        <taxon>Alphaproteobacteria</taxon>
        <taxon>Rhodospirillales</taxon>
        <taxon>Oceanibaculaceae</taxon>
        <taxon>Oceanibaculum</taxon>
    </lineage>
</organism>
<feature type="binding site" evidence="9">
    <location>
        <position position="297"/>
    </location>
    <ligand>
        <name>Zn(2+)</name>
        <dbReference type="ChEBI" id="CHEBI:29105"/>
        <note>catalytic</note>
    </ligand>
</feature>
<evidence type="ECO:0000256" key="3">
    <source>
        <dbReference type="ARBA" id="ARBA00022723"/>
    </source>
</evidence>
<dbReference type="InterPro" id="IPR001333">
    <property type="entry name" value="Peptidase_M32_Taq"/>
</dbReference>
<evidence type="ECO:0000256" key="5">
    <source>
        <dbReference type="ARBA" id="ARBA00023049"/>
    </source>
</evidence>
<dbReference type="RefSeq" id="WP_121219552.1">
    <property type="nucleotide sequence ID" value="NZ_RBIG01000002.1"/>
</dbReference>
<dbReference type="Gene3D" id="1.10.1370.30">
    <property type="match status" value="1"/>
</dbReference>
<dbReference type="OrthoDB" id="9772308at2"/>
<keyword evidence="2 8" id="KW-0645">Protease</keyword>
<dbReference type="GO" id="GO:0004181">
    <property type="term" value="F:metallocarboxypeptidase activity"/>
    <property type="evidence" value="ECO:0007669"/>
    <property type="project" value="UniProtKB-UniRule"/>
</dbReference>
<accession>A0A420WGE1</accession>
<evidence type="ECO:0000256" key="4">
    <source>
        <dbReference type="ARBA" id="ARBA00022801"/>
    </source>
</evidence>
<name>A0A420WGE1_9PROT</name>
<dbReference type="PROSITE" id="PS52034">
    <property type="entry name" value="PEPTIDASE_M32"/>
    <property type="match status" value="1"/>
</dbReference>
<proteinExistence type="inferred from homology"/>
<comment type="function">
    <text evidence="8">Broad specificity carboxypetidase that releases amino acids sequentially from the C-terminus, including neutral, aromatic, polar and basic residues.</text>
</comment>
<reference evidence="11 12" key="1">
    <citation type="submission" date="2018-10" db="EMBL/GenBank/DDBJ databases">
        <title>Comparative analysis of microorganisms from saline springs in Andes Mountain Range, Colombia.</title>
        <authorList>
            <person name="Rubin E."/>
        </authorList>
    </citation>
    <scope>NUCLEOTIDE SEQUENCE [LARGE SCALE GENOMIC DNA]</scope>
    <source>
        <strain evidence="11 12">USBA 36</strain>
    </source>
</reference>
<evidence type="ECO:0000256" key="7">
    <source>
        <dbReference type="ARBA" id="ARBA00061580"/>
    </source>
</evidence>
<keyword evidence="1 8" id="KW-0121">Carboxypeptidase</keyword>
<evidence type="ECO:0000256" key="9">
    <source>
        <dbReference type="PIRSR" id="PIRSR006615-1"/>
    </source>
</evidence>
<keyword evidence="9" id="KW-0862">Zinc</keyword>
<evidence type="ECO:0000313" key="12">
    <source>
        <dbReference type="Proteomes" id="UP000277424"/>
    </source>
</evidence>
<dbReference type="GO" id="GO:0006508">
    <property type="term" value="P:proteolysis"/>
    <property type="evidence" value="ECO:0007669"/>
    <property type="project" value="UniProtKB-UniRule"/>
</dbReference>